<sequence>MIETGILPKVTPGLPWAPGLCWGCLTERDVTPLGGAELDGTDLPLSACRWCLAALRQRLAVVLRWHQPGTLAGQRAHRVAQWSRALRRRRHAEGRHRAVSTV</sequence>
<dbReference type="EMBL" id="BAAANT010000012">
    <property type="protein sequence ID" value="GAA2141675.1"/>
    <property type="molecule type" value="Genomic_DNA"/>
</dbReference>
<protein>
    <submittedName>
        <fullName evidence="1">Uncharacterized protein</fullName>
    </submittedName>
</protein>
<organism evidence="1 2">
    <name type="scientific">Kitasatospora kazusensis</name>
    <dbReference type="NCBI Taxonomy" id="407974"/>
    <lineage>
        <taxon>Bacteria</taxon>
        <taxon>Bacillati</taxon>
        <taxon>Actinomycetota</taxon>
        <taxon>Actinomycetes</taxon>
        <taxon>Kitasatosporales</taxon>
        <taxon>Streptomycetaceae</taxon>
        <taxon>Kitasatospora</taxon>
    </lineage>
</organism>
<name>A0ABN2ZG67_9ACTN</name>
<dbReference type="Proteomes" id="UP001422759">
    <property type="component" value="Unassembled WGS sequence"/>
</dbReference>
<accession>A0ABN2ZG67</accession>
<evidence type="ECO:0000313" key="1">
    <source>
        <dbReference type="EMBL" id="GAA2141675.1"/>
    </source>
</evidence>
<proteinExistence type="predicted"/>
<comment type="caution">
    <text evidence="1">The sequence shown here is derived from an EMBL/GenBank/DDBJ whole genome shotgun (WGS) entry which is preliminary data.</text>
</comment>
<gene>
    <name evidence="1" type="ORF">GCM10009760_26090</name>
</gene>
<evidence type="ECO:0000313" key="2">
    <source>
        <dbReference type="Proteomes" id="UP001422759"/>
    </source>
</evidence>
<reference evidence="1 2" key="1">
    <citation type="journal article" date="2019" name="Int. J. Syst. Evol. Microbiol.">
        <title>The Global Catalogue of Microorganisms (GCM) 10K type strain sequencing project: providing services to taxonomists for standard genome sequencing and annotation.</title>
        <authorList>
            <consortium name="The Broad Institute Genomics Platform"/>
            <consortium name="The Broad Institute Genome Sequencing Center for Infectious Disease"/>
            <person name="Wu L."/>
            <person name="Ma J."/>
        </authorList>
    </citation>
    <scope>NUCLEOTIDE SEQUENCE [LARGE SCALE GENOMIC DNA]</scope>
    <source>
        <strain evidence="1 2">JCM 14560</strain>
    </source>
</reference>
<keyword evidence="2" id="KW-1185">Reference proteome</keyword>